<evidence type="ECO:0000313" key="4">
    <source>
        <dbReference type="EMBL" id="MBM6947798.1"/>
    </source>
</evidence>
<reference evidence="4" key="2">
    <citation type="journal article" date="2021" name="Sci. Rep.">
        <title>The distribution of antibiotic resistance genes in chicken gut microbiota commensals.</title>
        <authorList>
            <person name="Juricova H."/>
            <person name="Matiasovicova J."/>
            <person name="Kubasova T."/>
            <person name="Cejkova D."/>
            <person name="Rychlik I."/>
        </authorList>
    </citation>
    <scope>NUCLEOTIDE SEQUENCE</scope>
    <source>
        <strain evidence="4">An582</strain>
    </source>
</reference>
<feature type="compositionally biased region" description="Basic and acidic residues" evidence="1">
    <location>
        <begin position="616"/>
        <end position="627"/>
    </location>
</feature>
<dbReference type="RefSeq" id="WP_204905850.1">
    <property type="nucleotide sequence ID" value="NZ_JACJKS010000004.1"/>
</dbReference>
<feature type="region of interest" description="Disordered" evidence="1">
    <location>
        <begin position="616"/>
        <end position="640"/>
    </location>
</feature>
<dbReference type="Gene3D" id="2.60.40.10">
    <property type="entry name" value="Immunoglobulins"/>
    <property type="match status" value="1"/>
</dbReference>
<dbReference type="AlphaFoldDB" id="A0A939BG01"/>
<evidence type="ECO:0000256" key="1">
    <source>
        <dbReference type="SAM" id="MobiDB-lite"/>
    </source>
</evidence>
<feature type="region of interest" description="Disordered" evidence="1">
    <location>
        <begin position="1"/>
        <end position="21"/>
    </location>
</feature>
<evidence type="ECO:0000256" key="2">
    <source>
        <dbReference type="SAM" id="Phobius"/>
    </source>
</evidence>
<evidence type="ECO:0000259" key="3">
    <source>
        <dbReference type="Pfam" id="PF16640"/>
    </source>
</evidence>
<dbReference type="Pfam" id="PF16640">
    <property type="entry name" value="Big_3_5"/>
    <property type="match status" value="1"/>
</dbReference>
<keyword evidence="2" id="KW-0812">Transmembrane</keyword>
<gene>
    <name evidence="4" type="ORF">H6A20_03840</name>
</gene>
<organism evidence="4 5">
    <name type="scientific">Mordavella massiliensis</name>
    <dbReference type="NCBI Taxonomy" id="1871024"/>
    <lineage>
        <taxon>Bacteria</taxon>
        <taxon>Bacillati</taxon>
        <taxon>Bacillota</taxon>
        <taxon>Clostridia</taxon>
        <taxon>Eubacteriales</taxon>
        <taxon>Clostridiaceae</taxon>
        <taxon>Mordavella</taxon>
    </lineage>
</organism>
<keyword evidence="2" id="KW-0472">Membrane</keyword>
<feature type="domain" description="Bacterial Ig-like" evidence="3">
    <location>
        <begin position="62"/>
        <end position="152"/>
    </location>
</feature>
<dbReference type="InterPro" id="IPR013783">
    <property type="entry name" value="Ig-like_fold"/>
</dbReference>
<reference evidence="4" key="1">
    <citation type="submission" date="2020-08" db="EMBL/GenBank/DDBJ databases">
        <authorList>
            <person name="Cejkova D."/>
            <person name="Kubasova T."/>
            <person name="Jahodarova E."/>
            <person name="Rychlik I."/>
        </authorList>
    </citation>
    <scope>NUCLEOTIDE SEQUENCE</scope>
    <source>
        <strain evidence="4">An582</strain>
    </source>
</reference>
<comment type="caution">
    <text evidence="4">The sequence shown here is derived from an EMBL/GenBank/DDBJ whole genome shotgun (WGS) entry which is preliminary data.</text>
</comment>
<feature type="transmembrane region" description="Helical" evidence="2">
    <location>
        <begin position="646"/>
        <end position="665"/>
    </location>
</feature>
<evidence type="ECO:0000313" key="5">
    <source>
        <dbReference type="Proteomes" id="UP000705508"/>
    </source>
</evidence>
<accession>A0A939BG01</accession>
<sequence>MIPKTGDAPQQIPVEKNPGGGVDFTISGQGGYLRLYCEDGYTPEITIESIAVNGETTDTPVAGFEDQVSVTMKVASEKEDVPLVGTPTGTVTLYNGKPGTDEPLATGTLEDGSATLEFTVDVEDLLAGKIDLYAVYEGDNNYVSVNTADATVISVEESVPAAPAVTAVTADGNPYTSGTWTKQDHVVFTVSGSSAESGIAGYEYSADGGKKWTGITPDAEGAYCLAVPDEGQTTYLFRVVTNAGTKGTATEAFGVKIDRTAPEAAIHVKDNQWTGFLNTITFGKFFKETVDVNITASDTAHASGVEKVEYMLSTDAFASVDQADGDWKELKGTSGDTYSFSIEPNQKGSVYVRVTDHAGNTAVINSEGIVVYTDAAQQTPAFDSVKTGEDIAVSFTEFVISGDSASNYTLTQPSGVTAEIYNTYEAEPGTDYTLNTNDNGWVNEEFVITAEEGYSLSLTDTADGTWTDTLSASDETDSGEVTFYVKNETTGAISLAKTEDYKIDRTAPVIEGITDGGIYCVSAEFTVSDRNIDKVQINGEDAAAKDGLYTLAAGEYTVTALDKAGNAAEVKVTVREAHDFIWVTDKEATETEAGLKHEACTVCGYAKDPVEIPAIEQEKPEEPEKPAGEQTGGTGAVQTGDPADSMLWILLMLAAGAAAAGAEFYRRKRR</sequence>
<protein>
    <submittedName>
        <fullName evidence="4">Ig-like domain repeat protein</fullName>
    </submittedName>
</protein>
<proteinExistence type="predicted"/>
<dbReference type="EMBL" id="JACJKS010000004">
    <property type="protein sequence ID" value="MBM6947798.1"/>
    <property type="molecule type" value="Genomic_DNA"/>
</dbReference>
<keyword evidence="2" id="KW-1133">Transmembrane helix</keyword>
<name>A0A939BG01_9CLOT</name>
<dbReference type="Proteomes" id="UP000705508">
    <property type="component" value="Unassembled WGS sequence"/>
</dbReference>
<dbReference type="InterPro" id="IPR032109">
    <property type="entry name" value="Big_3_5"/>
</dbReference>